<gene>
    <name evidence="1" type="ORF">J0X19_03795</name>
</gene>
<reference evidence="1" key="1">
    <citation type="submission" date="2021-03" db="EMBL/GenBank/DDBJ databases">
        <authorList>
            <person name="Kim M.K."/>
        </authorList>
    </citation>
    <scope>NUCLEOTIDE SEQUENCE</scope>
    <source>
        <strain evidence="1">BT186</strain>
    </source>
</reference>
<comment type="caution">
    <text evidence="1">The sequence shown here is derived from an EMBL/GenBank/DDBJ whole genome shotgun (WGS) entry which is preliminary data.</text>
</comment>
<protein>
    <submittedName>
        <fullName evidence="1">DUF4738 domain-containing protein</fullName>
    </submittedName>
</protein>
<dbReference type="Proteomes" id="UP000664144">
    <property type="component" value="Unassembled WGS sequence"/>
</dbReference>
<proteinExistence type="predicted"/>
<sequence length="184" mass="20454">MKLSVIGLLAVVTASGCTSPDQTSQDQLTIVQRPKATPRRMYWPLDSVVERRDTLLPGPERYRVQVVTTCLNDSAVVNHIVEDAGPALDVSHNYQSELFVFRGDKPWLHQRLTKALFADNPIAKQLGSAQEWALSRTAFVGCQQGKFRFYTRLGVPDSDVFMEAQVALSPTQGLQVISVQQPVE</sequence>
<keyword evidence="2" id="KW-1185">Reference proteome</keyword>
<dbReference type="PROSITE" id="PS51257">
    <property type="entry name" value="PROKAR_LIPOPROTEIN"/>
    <property type="match status" value="1"/>
</dbReference>
<dbReference type="EMBL" id="JAFLQZ010000002">
    <property type="protein sequence ID" value="MBO0357058.1"/>
    <property type="molecule type" value="Genomic_DNA"/>
</dbReference>
<organism evidence="1 2">
    <name type="scientific">Hymenobacter telluris</name>
    <dbReference type="NCBI Taxonomy" id="2816474"/>
    <lineage>
        <taxon>Bacteria</taxon>
        <taxon>Pseudomonadati</taxon>
        <taxon>Bacteroidota</taxon>
        <taxon>Cytophagia</taxon>
        <taxon>Cytophagales</taxon>
        <taxon>Hymenobacteraceae</taxon>
        <taxon>Hymenobacter</taxon>
    </lineage>
</organism>
<evidence type="ECO:0000313" key="1">
    <source>
        <dbReference type="EMBL" id="MBO0357058.1"/>
    </source>
</evidence>
<accession>A0A939JBR6</accession>
<dbReference type="AlphaFoldDB" id="A0A939JBR6"/>
<dbReference type="Gene3D" id="2.40.128.510">
    <property type="entry name" value="Protein of unknown function DUF4738"/>
    <property type="match status" value="1"/>
</dbReference>
<dbReference type="RefSeq" id="WP_206981362.1">
    <property type="nucleotide sequence ID" value="NZ_JAFLQZ010000002.1"/>
</dbReference>
<name>A0A939JBR6_9BACT</name>
<evidence type="ECO:0000313" key="2">
    <source>
        <dbReference type="Proteomes" id="UP000664144"/>
    </source>
</evidence>